<dbReference type="InterPro" id="IPR001031">
    <property type="entry name" value="Thioesterase"/>
</dbReference>
<dbReference type="InterPro" id="IPR014030">
    <property type="entry name" value="Ketoacyl_synth_N"/>
</dbReference>
<dbReference type="InterPro" id="IPR049900">
    <property type="entry name" value="PKS_mFAS_DH"/>
</dbReference>
<dbReference type="Gene3D" id="3.40.50.1820">
    <property type="entry name" value="alpha/beta hydrolase"/>
    <property type="match status" value="1"/>
</dbReference>
<dbReference type="InterPro" id="IPR020807">
    <property type="entry name" value="PKS_DH"/>
</dbReference>
<dbReference type="InterPro" id="IPR032821">
    <property type="entry name" value="PKS_assoc"/>
</dbReference>
<dbReference type="Pfam" id="PF14765">
    <property type="entry name" value="PS-DH"/>
    <property type="match status" value="1"/>
</dbReference>
<dbReference type="Pfam" id="PF02801">
    <property type="entry name" value="Ketoacyl-synt_C"/>
    <property type="match status" value="1"/>
</dbReference>
<keyword evidence="3 7" id="KW-0808">Transferase</keyword>
<organism evidence="7 8">
    <name type="scientific">Actinoplanes octamycinicus</name>
    <dbReference type="NCBI Taxonomy" id="135948"/>
    <lineage>
        <taxon>Bacteria</taxon>
        <taxon>Bacillati</taxon>
        <taxon>Actinomycetota</taxon>
        <taxon>Actinomycetes</taxon>
        <taxon>Micromonosporales</taxon>
        <taxon>Micromonosporaceae</taxon>
        <taxon>Actinoplanes</taxon>
    </lineage>
</organism>
<feature type="domain" description="Ketosynthase family 3 (KS3)" evidence="5">
    <location>
        <begin position="36"/>
        <end position="458"/>
    </location>
</feature>
<dbReference type="InterPro" id="IPR042104">
    <property type="entry name" value="PKS_dehydratase_sf"/>
</dbReference>
<dbReference type="SUPFAM" id="SSF47336">
    <property type="entry name" value="ACP-like"/>
    <property type="match status" value="1"/>
</dbReference>
<dbReference type="RefSeq" id="WP_185039648.1">
    <property type="nucleotide sequence ID" value="NZ_BAABFG010000005.1"/>
</dbReference>
<dbReference type="Gene3D" id="3.40.47.10">
    <property type="match status" value="1"/>
</dbReference>
<comment type="caution">
    <text evidence="7">The sequence shown here is derived from an EMBL/GenBank/DDBJ whole genome shotgun (WGS) entry which is preliminary data.</text>
</comment>
<dbReference type="Pfam" id="PF16197">
    <property type="entry name" value="KAsynt_C_assoc"/>
    <property type="match status" value="1"/>
</dbReference>
<dbReference type="Gene3D" id="3.40.366.10">
    <property type="entry name" value="Malonyl-Coenzyme A Acyl Carrier Protein, domain 2"/>
    <property type="match status" value="1"/>
</dbReference>
<dbReference type="Pfam" id="PF00975">
    <property type="entry name" value="Thioesterase"/>
    <property type="match status" value="1"/>
</dbReference>
<dbReference type="InterPro" id="IPR014031">
    <property type="entry name" value="Ketoacyl_synth_C"/>
</dbReference>
<dbReference type="InterPro" id="IPR018201">
    <property type="entry name" value="Ketoacyl_synth_AS"/>
</dbReference>
<dbReference type="InterPro" id="IPR001227">
    <property type="entry name" value="Ac_transferase_dom_sf"/>
</dbReference>
<evidence type="ECO:0000313" key="8">
    <source>
        <dbReference type="Proteomes" id="UP000546162"/>
    </source>
</evidence>
<dbReference type="PANTHER" id="PTHR43775">
    <property type="entry name" value="FATTY ACID SYNTHASE"/>
    <property type="match status" value="1"/>
</dbReference>
<dbReference type="PROSITE" id="PS52019">
    <property type="entry name" value="PKS_MFAS_DH"/>
    <property type="match status" value="1"/>
</dbReference>
<dbReference type="InterPro" id="IPR029058">
    <property type="entry name" value="AB_hydrolase_fold"/>
</dbReference>
<dbReference type="EMBL" id="JACHNB010000001">
    <property type="protein sequence ID" value="MBB4739056.1"/>
    <property type="molecule type" value="Genomic_DNA"/>
</dbReference>
<feature type="active site" description="Proton acceptor; for dehydratase activity" evidence="4">
    <location>
        <position position="859"/>
    </location>
</feature>
<evidence type="ECO:0000256" key="4">
    <source>
        <dbReference type="PROSITE-ProRule" id="PRU01363"/>
    </source>
</evidence>
<dbReference type="PROSITE" id="PS52004">
    <property type="entry name" value="KS3_2"/>
    <property type="match status" value="1"/>
</dbReference>
<feature type="domain" description="PKS/mFAS DH" evidence="6">
    <location>
        <begin position="827"/>
        <end position="1100"/>
    </location>
</feature>
<dbReference type="InterPro" id="IPR036736">
    <property type="entry name" value="ACP-like_sf"/>
</dbReference>
<reference evidence="7 8" key="1">
    <citation type="submission" date="2020-08" db="EMBL/GenBank/DDBJ databases">
        <title>Sequencing the genomes of 1000 actinobacteria strains.</title>
        <authorList>
            <person name="Klenk H.-P."/>
        </authorList>
    </citation>
    <scope>NUCLEOTIDE SEQUENCE [LARGE SCALE GENOMIC DNA]</scope>
    <source>
        <strain evidence="7 8">DSM 45809</strain>
    </source>
</reference>
<dbReference type="Gene3D" id="3.10.129.110">
    <property type="entry name" value="Polyketide synthase dehydratase"/>
    <property type="match status" value="1"/>
</dbReference>
<dbReference type="Gene3D" id="3.30.70.3290">
    <property type="match status" value="2"/>
</dbReference>
<dbReference type="Gene3D" id="1.10.1200.10">
    <property type="entry name" value="ACP-like"/>
    <property type="match status" value="1"/>
</dbReference>
<dbReference type="InterPro" id="IPR016039">
    <property type="entry name" value="Thiolase-like"/>
</dbReference>
<dbReference type="Pfam" id="PF00550">
    <property type="entry name" value="PP-binding"/>
    <property type="match status" value="1"/>
</dbReference>
<evidence type="ECO:0000259" key="5">
    <source>
        <dbReference type="PROSITE" id="PS52004"/>
    </source>
</evidence>
<dbReference type="GO" id="GO:0006633">
    <property type="term" value="P:fatty acid biosynthetic process"/>
    <property type="evidence" value="ECO:0007669"/>
    <property type="project" value="InterPro"/>
</dbReference>
<keyword evidence="1" id="KW-0596">Phosphopantetheine</keyword>
<dbReference type="GO" id="GO:0004312">
    <property type="term" value="F:fatty acid synthase activity"/>
    <property type="evidence" value="ECO:0007669"/>
    <property type="project" value="TreeGrafter"/>
</dbReference>
<dbReference type="InterPro" id="IPR049551">
    <property type="entry name" value="PKS_DH_C"/>
</dbReference>
<evidence type="ECO:0000256" key="1">
    <source>
        <dbReference type="ARBA" id="ARBA00022450"/>
    </source>
</evidence>
<dbReference type="InterPro" id="IPR050091">
    <property type="entry name" value="PKS_NRPS_Biosynth_Enz"/>
</dbReference>
<dbReference type="Proteomes" id="UP000546162">
    <property type="component" value="Unassembled WGS sequence"/>
</dbReference>
<dbReference type="SUPFAM" id="SSF53474">
    <property type="entry name" value="alpha/beta-Hydrolases"/>
    <property type="match status" value="1"/>
</dbReference>
<accession>A0A7W7GVJ8</accession>
<keyword evidence="2" id="KW-0597">Phosphoprotein</keyword>
<dbReference type="SUPFAM" id="SSF53901">
    <property type="entry name" value="Thiolase-like"/>
    <property type="match status" value="1"/>
</dbReference>
<dbReference type="SMART" id="SM00825">
    <property type="entry name" value="PKS_KS"/>
    <property type="match status" value="1"/>
</dbReference>
<feature type="region of interest" description="C-terminal hotdog fold" evidence="4">
    <location>
        <begin position="956"/>
        <end position="1100"/>
    </location>
</feature>
<proteinExistence type="predicted"/>
<dbReference type="Pfam" id="PF00109">
    <property type="entry name" value="ketoacyl-synt"/>
    <property type="match status" value="1"/>
</dbReference>
<evidence type="ECO:0000256" key="2">
    <source>
        <dbReference type="ARBA" id="ARBA00022553"/>
    </source>
</evidence>
<dbReference type="SMART" id="SM00826">
    <property type="entry name" value="PKS_DH"/>
    <property type="match status" value="1"/>
</dbReference>
<keyword evidence="8" id="KW-1185">Reference proteome</keyword>
<name>A0A7W7GVJ8_9ACTN</name>
<dbReference type="PANTHER" id="PTHR43775:SF37">
    <property type="entry name" value="SI:DKEY-61P9.11"/>
    <property type="match status" value="1"/>
</dbReference>
<dbReference type="CDD" id="cd00833">
    <property type="entry name" value="PKS"/>
    <property type="match status" value="1"/>
</dbReference>
<evidence type="ECO:0000256" key="3">
    <source>
        <dbReference type="ARBA" id="ARBA00022679"/>
    </source>
</evidence>
<dbReference type="PROSITE" id="PS00606">
    <property type="entry name" value="KS3_1"/>
    <property type="match status" value="1"/>
</dbReference>
<feature type="active site" description="Proton donor; for dehydratase activity" evidence="4">
    <location>
        <position position="1012"/>
    </location>
</feature>
<dbReference type="InterPro" id="IPR020841">
    <property type="entry name" value="PKS_Beta-ketoAc_synthase_dom"/>
</dbReference>
<dbReference type="GO" id="GO:0004315">
    <property type="term" value="F:3-oxoacyl-[acyl-carrier-protein] synthase activity"/>
    <property type="evidence" value="ECO:0007669"/>
    <property type="project" value="InterPro"/>
</dbReference>
<feature type="region of interest" description="N-terminal hotdog fold" evidence="4">
    <location>
        <begin position="827"/>
        <end position="946"/>
    </location>
</feature>
<gene>
    <name evidence="7" type="ORF">BJY16_002515</name>
</gene>
<dbReference type="InterPro" id="IPR009081">
    <property type="entry name" value="PP-bd_ACP"/>
</dbReference>
<protein>
    <submittedName>
        <fullName evidence="7">Acyl transferase domain-containing protein/surfactin synthase thioesterase subunit</fullName>
    </submittedName>
</protein>
<sequence>MTETDKLRALLRKSLATIRELNREAAARDAAETGAADPVAIIGAACELPGGVGTPEEYWALLQSGEECRRDEPGSPWLREVYRRYFRRHPAARTHTRAGYLDGDVTLFDPRRFGISPTEARDMDPAQRLALKLTAQALERAGYDPHRVDGRVGVWFGVIGGEYGALGRVSGTPGRHLATGMLTSVVSGRISHTFGFGGPTMSIDTACSSSLVALHLAAEAIRGGDCDVAVVGGVNLLLDPSVFTVLAGVGALAADGRCHSFCGGGDGYGRGEGGGVVVLKRLSAARRDRDQVLAVVEATGVNHDGACSGLTVPNGRAQRALIESTLRRAGLSGADVDYLEAHGTGTPLGDPIELAAASEAFCADRPARRPLLVGSAKSQIGHLEAAAGIVSLIKLMLVLQHRRAPAQVLPGPINPAIDFAALRLHVPTSDVPLPGQRLTGAVSSFGFSGTNAHAILSRPAAEPAAPASPAPRTHALLLSGRSAAALDACVTDLTEHLVATDTARAEDVSFTRATGREHGAFRGYVTGADRDDLVTALQAYRQTAQFVTSPGPAAAGPPKLAVVLDGSAPLGPDARAASWHRDFPGFREGFARLARAWSARGGEPLEQLLTAGARPADPVVSAVLRVATLGGLTGMLRDLGIRPEIWCAEGVGVLAVAVETGVLTPDAALTELSLLHDRPAPAGEPRRGGSGRVGAAIVCPRDGGFVGARQLADPDYWRQAVSARLDLDAATALCAGHGVRIALATGPATDAAAGLPIEVIGFGPGEDGHEALLPVLLRLYELGADLDWRALYAGSSARRVLVPTTPMDEAPYAFEHPDDQPLPPARADALDPAVHLSPGAGGEFDFVLDATSLPLADTHQIVHVGYFVEMLSRAAALARPDAEFDIGAMRFSSALVVAGAPVAVRLTFTDLPGAEPEFAFHSLLDAAHNRWQLHVSGRLAERRTPPGPRTVSAATTPLLSHADFYAGMDDRGMRLGPSVRAVGAVHRDEDGVLAEIDPAFPAADRVTPGLFDGAAQLFHTVMPDGAFMVETLSSLVVHPGEPATPARIRLDQVRPHPDGTGAAGRLAVLDDRARVLVEFSCVVRRISGGIASVLAAAAPPAEDPLLDPAAITGADRLTDALRDVVSALTGTPAEEIRPGDTTTDLGVDSLLAARLHHAIGPVNRHQRVELKDIVQGISIDRLAAALTGAGERARPSGSGHGYLSPRPGKPRLRLLCLPYGGGSTLLFQGWQRHFPDDVEVCPVALPGRGHRLADPLVPDVHQVVDELVKEVEAVSDVPFHLYGHSAGGLIAYVLAQRLRDRGNTALRHLTVGAFSSPGGGDNPFHRACLRALNAAGYPEVPRTEEIRALGATELAALAGIFRFPPVDDPGLEFTRLTLPILAADIRLVGSFEPDDAAVLDVPVTALHGRGDDRVTEPEMRDWARWTSAGFDFQLLDGDHFFLHPDQRRDRTIEILRGRLQGDDAGARG</sequence>
<evidence type="ECO:0000259" key="6">
    <source>
        <dbReference type="PROSITE" id="PS52019"/>
    </source>
</evidence>
<evidence type="ECO:0000313" key="7">
    <source>
        <dbReference type="EMBL" id="MBB4739056.1"/>
    </source>
</evidence>